<dbReference type="OrthoDB" id="9798676at2"/>
<dbReference type="EMBL" id="BNCF01000001">
    <property type="protein sequence ID" value="GHE24826.1"/>
    <property type="molecule type" value="Genomic_DNA"/>
</dbReference>
<reference evidence="3" key="2">
    <citation type="submission" date="2020-09" db="EMBL/GenBank/DDBJ databases">
        <authorList>
            <person name="Sun Q."/>
            <person name="Kim S."/>
        </authorList>
    </citation>
    <scope>NUCLEOTIDE SEQUENCE</scope>
    <source>
        <strain evidence="3">KCTC 32020</strain>
    </source>
</reference>
<evidence type="ECO:0000259" key="2">
    <source>
        <dbReference type="Pfam" id="PF10026"/>
    </source>
</evidence>
<proteinExistence type="predicted"/>
<evidence type="ECO:0000256" key="1">
    <source>
        <dbReference type="SAM" id="SignalP"/>
    </source>
</evidence>
<dbReference type="Pfam" id="PF10026">
    <property type="entry name" value="DUF2268"/>
    <property type="match status" value="1"/>
</dbReference>
<dbReference type="Proteomes" id="UP000636453">
    <property type="component" value="Unassembled WGS sequence"/>
</dbReference>
<organism evidence="3 4">
    <name type="scientific">Vulcaniibacterium thermophilum</name>
    <dbReference type="NCBI Taxonomy" id="1169913"/>
    <lineage>
        <taxon>Bacteria</taxon>
        <taxon>Pseudomonadati</taxon>
        <taxon>Pseudomonadota</taxon>
        <taxon>Gammaproteobacteria</taxon>
        <taxon>Lysobacterales</taxon>
        <taxon>Lysobacteraceae</taxon>
        <taxon>Vulcaniibacterium</taxon>
    </lineage>
</organism>
<keyword evidence="1" id="KW-0732">Signal</keyword>
<feature type="chain" id="PRO_5037410146" description="DUF2268 domain-containing protein" evidence="1">
    <location>
        <begin position="22"/>
        <end position="328"/>
    </location>
</feature>
<evidence type="ECO:0000313" key="4">
    <source>
        <dbReference type="Proteomes" id="UP000636453"/>
    </source>
</evidence>
<sequence>MRLLSLIPVLLLAMAPMPAAAQSPAQAPQKAEPRRWSEGDDTLRVNIIDLSPRFLDFHAAASAAGVDAEQRWTLWQQRYGFAAVPPTPEGQAMARRMLEQAWPRYAGALPLIRRGAKAMRPQPLDTLRAVAAVLEPREPVEVDVVAYVGAFDGNAFSSGQDGRPTVALPLEMDERQREAILPHEMTHAVHIVTADLSGGWERSIAATLMQEGLATHVAHEVVPDRPLAELIEYTPGWWAEVQPKRRGILQAILPALEAKDGDTVFRFTMGKGPNGFEREAYAAGWWVIEHLRRQGMSLAEIARIPEAEMPAVARRAIEQMLAGSEPGS</sequence>
<evidence type="ECO:0000313" key="3">
    <source>
        <dbReference type="EMBL" id="GHE24826.1"/>
    </source>
</evidence>
<accession>A0A919D8J1</accession>
<dbReference type="RefSeq" id="WP_146471708.1">
    <property type="nucleotide sequence ID" value="NZ_BNCF01000001.1"/>
</dbReference>
<feature type="signal peptide" evidence="1">
    <location>
        <begin position="1"/>
        <end position="21"/>
    </location>
</feature>
<feature type="domain" description="DUF2268" evidence="2">
    <location>
        <begin position="168"/>
        <end position="307"/>
    </location>
</feature>
<dbReference type="AlphaFoldDB" id="A0A919D8J1"/>
<protein>
    <recommendedName>
        <fullName evidence="2">DUF2268 domain-containing protein</fullName>
    </recommendedName>
</protein>
<name>A0A919D8J1_9GAMM</name>
<reference evidence="3" key="1">
    <citation type="journal article" date="2014" name="Int. J. Syst. Evol. Microbiol.">
        <title>Complete genome sequence of Corynebacterium casei LMG S-19264T (=DSM 44701T), isolated from a smear-ripened cheese.</title>
        <authorList>
            <consortium name="US DOE Joint Genome Institute (JGI-PGF)"/>
            <person name="Walter F."/>
            <person name="Albersmeier A."/>
            <person name="Kalinowski J."/>
            <person name="Ruckert C."/>
        </authorList>
    </citation>
    <scope>NUCLEOTIDE SEQUENCE</scope>
    <source>
        <strain evidence="3">KCTC 32020</strain>
    </source>
</reference>
<gene>
    <name evidence="3" type="ORF">GCM10007167_00640</name>
</gene>
<keyword evidence="4" id="KW-1185">Reference proteome</keyword>
<dbReference type="InterPro" id="IPR018728">
    <property type="entry name" value="DUF2268"/>
</dbReference>
<comment type="caution">
    <text evidence="3">The sequence shown here is derived from an EMBL/GenBank/DDBJ whole genome shotgun (WGS) entry which is preliminary data.</text>
</comment>